<reference evidence="2" key="1">
    <citation type="submission" date="2018-05" db="EMBL/GenBank/DDBJ databases">
        <title>Draft genome of Mucuna pruriens seed.</title>
        <authorList>
            <person name="Nnadi N.E."/>
            <person name="Vos R."/>
            <person name="Hasami M.H."/>
            <person name="Devisetty U.K."/>
            <person name="Aguiy J.C."/>
        </authorList>
    </citation>
    <scope>NUCLEOTIDE SEQUENCE [LARGE SCALE GENOMIC DNA]</scope>
    <source>
        <strain evidence="2">JCA_2017</strain>
    </source>
</reference>
<feature type="compositionally biased region" description="Basic residues" evidence="1">
    <location>
        <begin position="133"/>
        <end position="143"/>
    </location>
</feature>
<keyword evidence="3" id="KW-1185">Reference proteome</keyword>
<evidence type="ECO:0000313" key="3">
    <source>
        <dbReference type="Proteomes" id="UP000257109"/>
    </source>
</evidence>
<organism evidence="2 3">
    <name type="scientific">Mucuna pruriens</name>
    <name type="common">Velvet bean</name>
    <name type="synonym">Dolichos pruriens</name>
    <dbReference type="NCBI Taxonomy" id="157652"/>
    <lineage>
        <taxon>Eukaryota</taxon>
        <taxon>Viridiplantae</taxon>
        <taxon>Streptophyta</taxon>
        <taxon>Embryophyta</taxon>
        <taxon>Tracheophyta</taxon>
        <taxon>Spermatophyta</taxon>
        <taxon>Magnoliopsida</taxon>
        <taxon>eudicotyledons</taxon>
        <taxon>Gunneridae</taxon>
        <taxon>Pentapetalae</taxon>
        <taxon>rosids</taxon>
        <taxon>fabids</taxon>
        <taxon>Fabales</taxon>
        <taxon>Fabaceae</taxon>
        <taxon>Papilionoideae</taxon>
        <taxon>50 kb inversion clade</taxon>
        <taxon>NPAAA clade</taxon>
        <taxon>indigoferoid/millettioid clade</taxon>
        <taxon>Phaseoleae</taxon>
        <taxon>Mucuna</taxon>
    </lineage>
</organism>
<proteinExistence type="predicted"/>
<name>A0A371EEC7_MUCPR</name>
<dbReference type="OrthoDB" id="1742098at2759"/>
<comment type="caution">
    <text evidence="2">The sequence shown here is derived from an EMBL/GenBank/DDBJ whole genome shotgun (WGS) entry which is preliminary data.</text>
</comment>
<gene>
    <name evidence="2" type="ORF">CR513_57042</name>
</gene>
<dbReference type="Proteomes" id="UP000257109">
    <property type="component" value="Unassembled WGS sequence"/>
</dbReference>
<feature type="non-terminal residue" evidence="2">
    <location>
        <position position="1"/>
    </location>
</feature>
<evidence type="ECO:0000313" key="2">
    <source>
        <dbReference type="EMBL" id="RDX64408.1"/>
    </source>
</evidence>
<sequence>MKESKSISDFGNKVIMVVNQIKCYGEKMEYIYVIENIPYSLIINFDFVVCVIQESKDLESMIVNQLIERFKRRCEEPLEQVLNVKASLKENGGIISQRGCGRGCGRGSKCRRGRGRGGLGDHNNFDNNERNHQPTRGHGKGRGRGNCGRINEKKYDKSNVECYNCHKE</sequence>
<protein>
    <submittedName>
        <fullName evidence="2">Uncharacterized protein</fullName>
    </submittedName>
</protein>
<evidence type="ECO:0000256" key="1">
    <source>
        <dbReference type="SAM" id="MobiDB-lite"/>
    </source>
</evidence>
<dbReference type="AlphaFoldDB" id="A0A371EEC7"/>
<feature type="compositionally biased region" description="Basic and acidic residues" evidence="1">
    <location>
        <begin position="123"/>
        <end position="132"/>
    </location>
</feature>
<accession>A0A371EEC7</accession>
<dbReference type="EMBL" id="QJKJ01014399">
    <property type="protein sequence ID" value="RDX64408.1"/>
    <property type="molecule type" value="Genomic_DNA"/>
</dbReference>
<feature type="region of interest" description="Disordered" evidence="1">
    <location>
        <begin position="113"/>
        <end position="149"/>
    </location>
</feature>